<dbReference type="Gene3D" id="2.150.10.10">
    <property type="entry name" value="Serralysin-like metalloprotease, C-terminal"/>
    <property type="match status" value="2"/>
</dbReference>
<name>A0A058ZIB7_9RHOB</name>
<accession>A0A058ZIB7</accession>
<dbReference type="PANTHER" id="PTHR38340">
    <property type="entry name" value="S-LAYER PROTEIN"/>
    <property type="match status" value="1"/>
</dbReference>
<dbReference type="InterPro" id="IPR018511">
    <property type="entry name" value="Hemolysin-typ_Ca-bd_CS"/>
</dbReference>
<dbReference type="GO" id="GO:0005576">
    <property type="term" value="C:extracellular region"/>
    <property type="evidence" value="ECO:0007669"/>
    <property type="project" value="UniProtKB-SubCell"/>
</dbReference>
<evidence type="ECO:0000313" key="4">
    <source>
        <dbReference type="Proteomes" id="UP000024836"/>
    </source>
</evidence>
<dbReference type="EMBL" id="AQQY01000013">
    <property type="protein sequence ID" value="KCV80942.1"/>
    <property type="molecule type" value="Genomic_DNA"/>
</dbReference>
<gene>
    <name evidence="3" type="ORF">ATO10_14864</name>
</gene>
<comment type="subcellular location">
    <subcellularLocation>
        <location evidence="1">Secreted</location>
    </subcellularLocation>
</comment>
<organism evidence="3 4">
    <name type="scientific">Actibacterium atlanticum</name>
    <dbReference type="NCBI Taxonomy" id="1461693"/>
    <lineage>
        <taxon>Bacteria</taxon>
        <taxon>Pseudomonadati</taxon>
        <taxon>Pseudomonadota</taxon>
        <taxon>Alphaproteobacteria</taxon>
        <taxon>Rhodobacterales</taxon>
        <taxon>Roseobacteraceae</taxon>
        <taxon>Actibacterium</taxon>
    </lineage>
</organism>
<dbReference type="GO" id="GO:0005509">
    <property type="term" value="F:calcium ion binding"/>
    <property type="evidence" value="ECO:0007669"/>
    <property type="project" value="InterPro"/>
</dbReference>
<dbReference type="RefSeq" id="WP_051598179.1">
    <property type="nucleotide sequence ID" value="NZ_AQQY01000013.1"/>
</dbReference>
<dbReference type="Pfam" id="PF00353">
    <property type="entry name" value="HemolysinCabind"/>
    <property type="match status" value="2"/>
</dbReference>
<dbReference type="InterPro" id="IPR011049">
    <property type="entry name" value="Serralysin-like_metalloprot_C"/>
</dbReference>
<keyword evidence="4" id="KW-1185">Reference proteome</keyword>
<dbReference type="OrthoDB" id="480426at2"/>
<dbReference type="InterPro" id="IPR050557">
    <property type="entry name" value="RTX_toxin/Mannuronan_C5-epim"/>
</dbReference>
<dbReference type="InterPro" id="IPR001343">
    <property type="entry name" value="Hemolysn_Ca-bd"/>
</dbReference>
<dbReference type="PANTHER" id="PTHR38340:SF1">
    <property type="entry name" value="S-LAYER PROTEIN"/>
    <property type="match status" value="1"/>
</dbReference>
<dbReference type="PATRIC" id="fig|1461693.3.peg.3001"/>
<dbReference type="AlphaFoldDB" id="A0A058ZIB7"/>
<dbReference type="eggNOG" id="COG2931">
    <property type="taxonomic scope" value="Bacteria"/>
</dbReference>
<dbReference type="PRINTS" id="PR00313">
    <property type="entry name" value="CABNDNGRPT"/>
</dbReference>
<dbReference type="SUPFAM" id="SSF51120">
    <property type="entry name" value="beta-Roll"/>
    <property type="match status" value="1"/>
</dbReference>
<reference evidence="3 4" key="1">
    <citation type="submission" date="2013-04" db="EMBL/GenBank/DDBJ databases">
        <title>Shimia sp. 22II-S11-Z10 Genome Sequencing.</title>
        <authorList>
            <person name="Lai Q."/>
            <person name="Li G."/>
            <person name="Shao Z."/>
        </authorList>
    </citation>
    <scope>NUCLEOTIDE SEQUENCE [LARGE SCALE GENOMIC DNA]</scope>
    <source>
        <strain evidence="4">22II-S11-Z10</strain>
    </source>
</reference>
<keyword evidence="2" id="KW-0964">Secreted</keyword>
<evidence type="ECO:0000256" key="1">
    <source>
        <dbReference type="ARBA" id="ARBA00004613"/>
    </source>
</evidence>
<evidence type="ECO:0008006" key="5">
    <source>
        <dbReference type="Google" id="ProtNLM"/>
    </source>
</evidence>
<comment type="caution">
    <text evidence="3">The sequence shown here is derived from an EMBL/GenBank/DDBJ whole genome shotgun (WGS) entry which is preliminary data.</text>
</comment>
<dbReference type="PROSITE" id="PS00330">
    <property type="entry name" value="HEMOLYSIN_CALCIUM"/>
    <property type="match status" value="1"/>
</dbReference>
<evidence type="ECO:0000313" key="3">
    <source>
        <dbReference type="EMBL" id="KCV80942.1"/>
    </source>
</evidence>
<protein>
    <recommendedName>
        <fullName evidence="5">Hemolysin-type calcium-binding protein</fullName>
    </recommendedName>
</protein>
<proteinExistence type="predicted"/>
<evidence type="ECO:0000256" key="2">
    <source>
        <dbReference type="ARBA" id="ARBA00022525"/>
    </source>
</evidence>
<sequence length="345" mass="35912">MSNTYEDFREALKQRESSGNYSVVSAAGYLGAYQFGEAALIDLGFVNHDGNAYDNNYSGGWTGKWGIDSTAEFLASPTVQDAAADAWFELLWGYVTAFGLDDYLGQTMDGVYITASAIIAGAHLVGIGAMQDWLESGGTLNLTDGNGTPVEEYLALFTGYPMPFDTGESPEDLLPSDVLQGDDGSNTLIGGAEDDTINGAGGNDQLIGGAGDDTVNGGAGRDLLLGGAGGDTLTGETGNDIIIGGDGRDLITGGAGTDILQGQGGTDLFIFEDDWGTDVILDFDASSTGDVVVLSDVSAITDYNDLTANHMFELGDHVVISDGAGNLIWLLGYELSELESGDFVF</sequence>
<dbReference type="Proteomes" id="UP000024836">
    <property type="component" value="Unassembled WGS sequence"/>
</dbReference>
<dbReference type="STRING" id="1461693.ATO10_14864"/>